<dbReference type="Proteomes" id="UP000468901">
    <property type="component" value="Unassembled WGS sequence"/>
</dbReference>
<dbReference type="InterPro" id="IPR029058">
    <property type="entry name" value="AB_hydrolase_fold"/>
</dbReference>
<dbReference type="GO" id="GO:0016787">
    <property type="term" value="F:hydrolase activity"/>
    <property type="evidence" value="ECO:0007669"/>
    <property type="project" value="UniProtKB-KW"/>
</dbReference>
<dbReference type="PANTHER" id="PTHR43194">
    <property type="entry name" value="HYDROLASE ALPHA/BETA FOLD FAMILY"/>
    <property type="match status" value="1"/>
</dbReference>
<feature type="domain" description="AB hydrolase-1" evidence="1">
    <location>
        <begin position="34"/>
        <end position="281"/>
    </location>
</feature>
<dbReference type="InterPro" id="IPR050228">
    <property type="entry name" value="Carboxylesterase_BioH"/>
</dbReference>
<evidence type="ECO:0000313" key="2">
    <source>
        <dbReference type="EMBL" id="KAB7740166.1"/>
    </source>
</evidence>
<name>A0A6N6VGT1_9HYPH</name>
<dbReference type="AlphaFoldDB" id="A0A6N6VGT1"/>
<reference evidence="2 3" key="1">
    <citation type="submission" date="2019-09" db="EMBL/GenBank/DDBJ databases">
        <title>Parvibaculum sedimenti sp. nov., isolated from sediment.</title>
        <authorList>
            <person name="Wang Y."/>
        </authorList>
    </citation>
    <scope>NUCLEOTIDE SEQUENCE [LARGE SCALE GENOMIC DNA]</scope>
    <source>
        <strain evidence="2 3">HXT-9</strain>
    </source>
</reference>
<keyword evidence="2" id="KW-0378">Hydrolase</keyword>
<sequence length="289" mass="31829">MTALPYRELFYTTQDGLRLFARDYGARASRATPVICLPGLTRTSRDFEAFAERLAATRRVICADLRGRGRSQYCGSWTDYTPANEMLDTFDLMGAAGIHRAIFVGTSRGGLVTMLMAAQRPNAIAGVVFNDIGPEIAIAGLQRIAGYAGVGEAPPDWTEAAFRLRMANEREFPTLTSEEWYAYARRSFAEENGAPKIDYDAKIGTALRKGLEAANGALPDMWAQFRTIGHVPALVIRGENSDILTAETVKRMEAAHADLQSVTVRDRGHVPFLDEPEAVATLDTFFERI</sequence>
<accession>A0A6N6VGT1</accession>
<dbReference type="InterPro" id="IPR000073">
    <property type="entry name" value="AB_hydrolase_1"/>
</dbReference>
<evidence type="ECO:0000313" key="3">
    <source>
        <dbReference type="Proteomes" id="UP000468901"/>
    </source>
</evidence>
<dbReference type="SUPFAM" id="SSF53474">
    <property type="entry name" value="alpha/beta-Hydrolases"/>
    <property type="match status" value="1"/>
</dbReference>
<keyword evidence="3" id="KW-1185">Reference proteome</keyword>
<dbReference type="RefSeq" id="WP_152216052.1">
    <property type="nucleotide sequence ID" value="NZ_JBAQYD010000280.1"/>
</dbReference>
<dbReference type="Gene3D" id="3.40.50.1820">
    <property type="entry name" value="alpha/beta hydrolase"/>
    <property type="match status" value="1"/>
</dbReference>
<dbReference type="Pfam" id="PF12697">
    <property type="entry name" value="Abhydrolase_6"/>
    <property type="match status" value="1"/>
</dbReference>
<protein>
    <submittedName>
        <fullName evidence="2">Alpha/beta fold hydrolase</fullName>
    </submittedName>
</protein>
<gene>
    <name evidence="2" type="ORF">F2P47_09155</name>
</gene>
<comment type="caution">
    <text evidence="2">The sequence shown here is derived from an EMBL/GenBank/DDBJ whole genome shotgun (WGS) entry which is preliminary data.</text>
</comment>
<evidence type="ECO:0000259" key="1">
    <source>
        <dbReference type="Pfam" id="PF12697"/>
    </source>
</evidence>
<dbReference type="PANTHER" id="PTHR43194:SF2">
    <property type="entry name" value="PEROXISOMAL MEMBRANE PROTEIN LPX1"/>
    <property type="match status" value="1"/>
</dbReference>
<organism evidence="2 3">
    <name type="scientific">Parvibaculum sedimenti</name>
    <dbReference type="NCBI Taxonomy" id="2608632"/>
    <lineage>
        <taxon>Bacteria</taxon>
        <taxon>Pseudomonadati</taxon>
        <taxon>Pseudomonadota</taxon>
        <taxon>Alphaproteobacteria</taxon>
        <taxon>Hyphomicrobiales</taxon>
        <taxon>Parvibaculaceae</taxon>
        <taxon>Parvibaculum</taxon>
    </lineage>
</organism>
<dbReference type="EMBL" id="WESC01000007">
    <property type="protein sequence ID" value="KAB7740166.1"/>
    <property type="molecule type" value="Genomic_DNA"/>
</dbReference>
<proteinExistence type="predicted"/>